<dbReference type="InterPro" id="IPR003441">
    <property type="entry name" value="NAC-dom"/>
</dbReference>
<feature type="compositionally biased region" description="Low complexity" evidence="5">
    <location>
        <begin position="185"/>
        <end position="197"/>
    </location>
</feature>
<dbReference type="Proteomes" id="UP000886885">
    <property type="component" value="Unassembled WGS sequence"/>
</dbReference>
<dbReference type="SUPFAM" id="SSF101941">
    <property type="entry name" value="NAC domain"/>
    <property type="match status" value="1"/>
</dbReference>
<proteinExistence type="predicted"/>
<name>A0A8X8BVX5_POPTO</name>
<keyword evidence="3" id="KW-0804">Transcription</keyword>
<evidence type="ECO:0000259" key="6">
    <source>
        <dbReference type="PROSITE" id="PS51005"/>
    </source>
</evidence>
<protein>
    <recommendedName>
        <fullName evidence="6">NAC domain-containing protein</fullName>
    </recommendedName>
</protein>
<dbReference type="PANTHER" id="PTHR31744:SF79">
    <property type="entry name" value="NAC DOMAIN-CONTAINING PROTEIN"/>
    <property type="match status" value="1"/>
</dbReference>
<reference evidence="7" key="1">
    <citation type="journal article" date="2020" name="bioRxiv">
        <title>Hybrid origin of Populus tomentosa Carr. identified through genome sequencing and phylogenomic analysis.</title>
        <authorList>
            <person name="An X."/>
            <person name="Gao K."/>
            <person name="Chen Z."/>
            <person name="Li J."/>
            <person name="Yang X."/>
            <person name="Yang X."/>
            <person name="Zhou J."/>
            <person name="Guo T."/>
            <person name="Zhao T."/>
            <person name="Huang S."/>
            <person name="Miao D."/>
            <person name="Khan W.U."/>
            <person name="Rao P."/>
            <person name="Ye M."/>
            <person name="Lei B."/>
            <person name="Liao W."/>
            <person name="Wang J."/>
            <person name="Ji L."/>
            <person name="Li Y."/>
            <person name="Guo B."/>
            <person name="Mustafa N.S."/>
            <person name="Li S."/>
            <person name="Yun Q."/>
            <person name="Keller S.R."/>
            <person name="Mao J."/>
            <person name="Zhang R."/>
            <person name="Strauss S.H."/>
        </authorList>
    </citation>
    <scope>NUCLEOTIDE SEQUENCE</scope>
    <source>
        <strain evidence="7">GM15</strain>
        <tissue evidence="7">Leaf</tissue>
    </source>
</reference>
<dbReference type="EMBL" id="JAAWWB010000563">
    <property type="protein sequence ID" value="KAG6736761.1"/>
    <property type="molecule type" value="Genomic_DNA"/>
</dbReference>
<keyword evidence="8" id="KW-1185">Reference proteome</keyword>
<feature type="region of interest" description="Disordered" evidence="5">
    <location>
        <begin position="1"/>
        <end position="34"/>
    </location>
</feature>
<gene>
    <name evidence="7" type="ORF">POTOM_060345</name>
</gene>
<feature type="compositionally biased region" description="Low complexity" evidence="5">
    <location>
        <begin position="10"/>
        <end position="25"/>
    </location>
</feature>
<keyword evidence="2" id="KW-0238">DNA-binding</keyword>
<comment type="caution">
    <text evidence="7">The sequence shown here is derived from an EMBL/GenBank/DDBJ whole genome shotgun (WGS) entry which is preliminary data.</text>
</comment>
<dbReference type="GO" id="GO:0006355">
    <property type="term" value="P:regulation of DNA-templated transcription"/>
    <property type="evidence" value="ECO:0007669"/>
    <property type="project" value="InterPro"/>
</dbReference>
<feature type="domain" description="NAC" evidence="6">
    <location>
        <begin position="1"/>
        <end position="176"/>
    </location>
</feature>
<evidence type="ECO:0000256" key="5">
    <source>
        <dbReference type="SAM" id="MobiDB-lite"/>
    </source>
</evidence>
<keyword evidence="1" id="KW-0805">Transcription regulation</keyword>
<evidence type="ECO:0000313" key="7">
    <source>
        <dbReference type="EMBL" id="KAG6736761.1"/>
    </source>
</evidence>
<dbReference type="PROSITE" id="PS51005">
    <property type="entry name" value="NAC"/>
    <property type="match status" value="1"/>
</dbReference>
<evidence type="ECO:0000256" key="2">
    <source>
        <dbReference type="ARBA" id="ARBA00023125"/>
    </source>
</evidence>
<sequence length="480" mass="54778">MAIAATMSHNTNNEQNNNNNDCNSNSKDDDHEHDMVMPGFRFHPTEEELVEFYLRPLAAIGEKEWFFYVPRDRKYRNGDRPNRVTTSGYWKATGADRMIRTESSRSIGLKKTLVFYSGKAPKGIRTSWIMNEYRLPHHETERYQKIRIDESPSSPILVLLSRNLSVEISLCRVYKRAGVEDHPSLPRSLPSRASSSRGPQSDKKHQSHLTVERFQPFVGQSSQQIEMEKMSETDASSSSDVTTALGLSKHNSNAYHPTLPISNSLGLPASVGEGMFLNLPKQASSSLIPSFTNLFSVTSSVSSSPVDDLHRLLNYQQASINHHHHQQQQQQQQFYLLQQPQHQSSQLSSMTPQTSQQLPLNMLPDLLPPTFPDRLWEWNQMPEANRDFNNPFKLRIDLYEGEVIEFKFAYGNIHVLLWYTYASTWLQLELDGDLSIPIHRPVFILEWAPPELGEQQLFRNSSSSGKESDSFKSVGIFLLG</sequence>
<dbReference type="InterPro" id="IPR036093">
    <property type="entry name" value="NAC_dom_sf"/>
</dbReference>
<dbReference type="PANTHER" id="PTHR31744">
    <property type="entry name" value="PROTEIN CUP-SHAPED COTYLEDON 2-RELATED"/>
    <property type="match status" value="1"/>
</dbReference>
<organism evidence="7 8">
    <name type="scientific">Populus tomentosa</name>
    <name type="common">Chinese white poplar</name>
    <dbReference type="NCBI Taxonomy" id="118781"/>
    <lineage>
        <taxon>Eukaryota</taxon>
        <taxon>Viridiplantae</taxon>
        <taxon>Streptophyta</taxon>
        <taxon>Embryophyta</taxon>
        <taxon>Tracheophyta</taxon>
        <taxon>Spermatophyta</taxon>
        <taxon>Magnoliopsida</taxon>
        <taxon>eudicotyledons</taxon>
        <taxon>Gunneridae</taxon>
        <taxon>Pentapetalae</taxon>
        <taxon>rosids</taxon>
        <taxon>fabids</taxon>
        <taxon>Malpighiales</taxon>
        <taxon>Salicaceae</taxon>
        <taxon>Saliceae</taxon>
        <taxon>Populus</taxon>
    </lineage>
</organism>
<dbReference type="Gene3D" id="2.170.150.80">
    <property type="entry name" value="NAC domain"/>
    <property type="match status" value="1"/>
</dbReference>
<evidence type="ECO:0000256" key="3">
    <source>
        <dbReference type="ARBA" id="ARBA00023163"/>
    </source>
</evidence>
<accession>A0A8X8BVX5</accession>
<evidence type="ECO:0000256" key="4">
    <source>
        <dbReference type="ARBA" id="ARBA00023242"/>
    </source>
</evidence>
<dbReference type="AlphaFoldDB" id="A0A8X8BVX5"/>
<keyword evidence="4" id="KW-0539">Nucleus</keyword>
<evidence type="ECO:0000313" key="8">
    <source>
        <dbReference type="Proteomes" id="UP000886885"/>
    </source>
</evidence>
<dbReference type="GO" id="GO:0003677">
    <property type="term" value="F:DNA binding"/>
    <property type="evidence" value="ECO:0007669"/>
    <property type="project" value="UniProtKB-KW"/>
</dbReference>
<dbReference type="OrthoDB" id="683555at2759"/>
<feature type="region of interest" description="Disordered" evidence="5">
    <location>
        <begin position="181"/>
        <end position="242"/>
    </location>
</feature>
<dbReference type="Pfam" id="PF02365">
    <property type="entry name" value="NAM"/>
    <property type="match status" value="1"/>
</dbReference>
<evidence type="ECO:0000256" key="1">
    <source>
        <dbReference type="ARBA" id="ARBA00023015"/>
    </source>
</evidence>